<dbReference type="GO" id="GO:0003700">
    <property type="term" value="F:DNA-binding transcription factor activity"/>
    <property type="evidence" value="ECO:0007669"/>
    <property type="project" value="InterPro"/>
</dbReference>
<comment type="caution">
    <text evidence="5">The sequence shown here is derived from an EMBL/GenBank/DDBJ whole genome shotgun (WGS) entry which is preliminary data.</text>
</comment>
<keyword evidence="3" id="KW-0804">Transcription</keyword>
<dbReference type="InterPro" id="IPR023187">
    <property type="entry name" value="Tscrpt_reg_MarR-type_CS"/>
</dbReference>
<dbReference type="InterPro" id="IPR036388">
    <property type="entry name" value="WH-like_DNA-bd_sf"/>
</dbReference>
<keyword evidence="2" id="KW-0238">DNA-binding</keyword>
<name>C0EC61_9FIRM</name>
<dbReference type="SUPFAM" id="SSF46785">
    <property type="entry name" value="Winged helix' DNA-binding domain"/>
    <property type="match status" value="1"/>
</dbReference>
<proteinExistence type="predicted"/>
<dbReference type="PANTHER" id="PTHR42756:SF2">
    <property type="entry name" value="MARR FAMILY REGULATORY PROTEIN"/>
    <property type="match status" value="1"/>
</dbReference>
<feature type="domain" description="HTH marR-type" evidence="4">
    <location>
        <begin position="1"/>
        <end position="135"/>
    </location>
</feature>
<dbReference type="HOGENOM" id="CLU_083287_18_0_9"/>
<dbReference type="PROSITE" id="PS01117">
    <property type="entry name" value="HTH_MARR_1"/>
    <property type="match status" value="1"/>
</dbReference>
<sequence>MSMRIFGKWISIISRFSGIYYSEHMESLGLSSGQYIFFLCICDHPGLTQDELAAELAFNKSTVARVVASLEKNGFVERRVNPQDKRAVNLYPTQRAEEISPRVREILDEWNLRITDGFTSEESDVFEALLIRASENARRHAKLAKEKNKL</sequence>
<dbReference type="EMBL" id="ACEC01000046">
    <property type="protein sequence ID" value="EEG30951.1"/>
    <property type="molecule type" value="Genomic_DNA"/>
</dbReference>
<dbReference type="InterPro" id="IPR036390">
    <property type="entry name" value="WH_DNA-bd_sf"/>
</dbReference>
<evidence type="ECO:0000259" key="4">
    <source>
        <dbReference type="PROSITE" id="PS50995"/>
    </source>
</evidence>
<reference evidence="5 6" key="2">
    <citation type="submission" date="2009-02" db="EMBL/GenBank/DDBJ databases">
        <title>Draft genome sequence of Clostridium methylpentosum (DSM 5476).</title>
        <authorList>
            <person name="Sudarsanam P."/>
            <person name="Ley R."/>
            <person name="Guruge J."/>
            <person name="Turnbaugh P.J."/>
            <person name="Mahowald M."/>
            <person name="Liep D."/>
            <person name="Gordon J."/>
        </authorList>
    </citation>
    <scope>NUCLEOTIDE SEQUENCE [LARGE SCALE GENOMIC DNA]</scope>
    <source>
        <strain evidence="5 6">DSM 5476</strain>
    </source>
</reference>
<reference evidence="5 6" key="1">
    <citation type="submission" date="2009-01" db="EMBL/GenBank/DDBJ databases">
        <authorList>
            <person name="Fulton L."/>
            <person name="Clifton S."/>
            <person name="Fulton B."/>
            <person name="Xu J."/>
            <person name="Minx P."/>
            <person name="Pepin K.H."/>
            <person name="Johnson M."/>
            <person name="Bhonagiri V."/>
            <person name="Nash W.E."/>
            <person name="Mardis E.R."/>
            <person name="Wilson R.K."/>
        </authorList>
    </citation>
    <scope>NUCLEOTIDE SEQUENCE [LARGE SCALE GENOMIC DNA]</scope>
    <source>
        <strain evidence="5 6">DSM 5476</strain>
    </source>
</reference>
<dbReference type="PROSITE" id="PS50995">
    <property type="entry name" value="HTH_MARR_2"/>
    <property type="match status" value="1"/>
</dbReference>
<evidence type="ECO:0000313" key="6">
    <source>
        <dbReference type="Proteomes" id="UP000003340"/>
    </source>
</evidence>
<gene>
    <name evidence="5" type="ORF">CLOSTMETH_01430</name>
</gene>
<organism evidence="5 6">
    <name type="scientific">[Clostridium] methylpentosum DSM 5476</name>
    <dbReference type="NCBI Taxonomy" id="537013"/>
    <lineage>
        <taxon>Bacteria</taxon>
        <taxon>Bacillati</taxon>
        <taxon>Bacillota</taxon>
        <taxon>Clostridia</taxon>
        <taxon>Eubacteriales</taxon>
        <taxon>Oscillospiraceae</taxon>
        <taxon>Oscillospiraceae incertae sedis</taxon>
    </lineage>
</organism>
<evidence type="ECO:0000256" key="2">
    <source>
        <dbReference type="ARBA" id="ARBA00023125"/>
    </source>
</evidence>
<evidence type="ECO:0000313" key="5">
    <source>
        <dbReference type="EMBL" id="EEG30951.1"/>
    </source>
</evidence>
<dbReference type="Proteomes" id="UP000003340">
    <property type="component" value="Unassembled WGS sequence"/>
</dbReference>
<dbReference type="PRINTS" id="PR00598">
    <property type="entry name" value="HTHMARR"/>
</dbReference>
<dbReference type="PANTHER" id="PTHR42756">
    <property type="entry name" value="TRANSCRIPTIONAL REGULATOR, MARR"/>
    <property type="match status" value="1"/>
</dbReference>
<evidence type="ECO:0000256" key="1">
    <source>
        <dbReference type="ARBA" id="ARBA00023015"/>
    </source>
</evidence>
<dbReference type="Gene3D" id="1.10.10.10">
    <property type="entry name" value="Winged helix-like DNA-binding domain superfamily/Winged helix DNA-binding domain"/>
    <property type="match status" value="1"/>
</dbReference>
<dbReference type="Pfam" id="PF01047">
    <property type="entry name" value="MarR"/>
    <property type="match status" value="1"/>
</dbReference>
<keyword evidence="1" id="KW-0805">Transcription regulation</keyword>
<dbReference type="STRING" id="537013.CLOSTMETH_01430"/>
<keyword evidence="6" id="KW-1185">Reference proteome</keyword>
<dbReference type="SMART" id="SM00347">
    <property type="entry name" value="HTH_MARR"/>
    <property type="match status" value="1"/>
</dbReference>
<accession>C0EC61</accession>
<dbReference type="InterPro" id="IPR000835">
    <property type="entry name" value="HTH_MarR-typ"/>
</dbReference>
<dbReference type="GO" id="GO:0003677">
    <property type="term" value="F:DNA binding"/>
    <property type="evidence" value="ECO:0007669"/>
    <property type="project" value="UniProtKB-KW"/>
</dbReference>
<dbReference type="eggNOG" id="COG1846">
    <property type="taxonomic scope" value="Bacteria"/>
</dbReference>
<evidence type="ECO:0000256" key="3">
    <source>
        <dbReference type="ARBA" id="ARBA00023163"/>
    </source>
</evidence>
<protein>
    <submittedName>
        <fullName evidence="5">Transcriptional regulator, MarR family</fullName>
    </submittedName>
</protein>
<dbReference type="AlphaFoldDB" id="C0EC61"/>